<gene>
    <name evidence="8" type="ORF">Tco_1123649</name>
</gene>
<feature type="domain" description="Cupin type-1" evidence="7">
    <location>
        <begin position="10"/>
        <end position="160"/>
    </location>
</feature>
<protein>
    <submittedName>
        <fullName evidence="8">Germin-like protein 2-1</fullName>
    </submittedName>
</protein>
<dbReference type="InterPro" id="IPR001929">
    <property type="entry name" value="Germin"/>
</dbReference>
<comment type="caution">
    <text evidence="8">The sequence shown here is derived from an EMBL/GenBank/DDBJ whole genome shotgun (WGS) entry which is preliminary data.</text>
</comment>
<organism evidence="8 9">
    <name type="scientific">Tanacetum coccineum</name>
    <dbReference type="NCBI Taxonomy" id="301880"/>
    <lineage>
        <taxon>Eukaryota</taxon>
        <taxon>Viridiplantae</taxon>
        <taxon>Streptophyta</taxon>
        <taxon>Embryophyta</taxon>
        <taxon>Tracheophyta</taxon>
        <taxon>Spermatophyta</taxon>
        <taxon>Magnoliopsida</taxon>
        <taxon>eudicotyledons</taxon>
        <taxon>Gunneridae</taxon>
        <taxon>Pentapetalae</taxon>
        <taxon>asterids</taxon>
        <taxon>campanulids</taxon>
        <taxon>Asterales</taxon>
        <taxon>Asteraceae</taxon>
        <taxon>Asteroideae</taxon>
        <taxon>Anthemideae</taxon>
        <taxon>Anthemidinae</taxon>
        <taxon>Tanacetum</taxon>
    </lineage>
</organism>
<proteinExistence type="inferred from homology"/>
<dbReference type="EMBL" id="BQNB010021516">
    <property type="protein sequence ID" value="GJU07219.1"/>
    <property type="molecule type" value="Genomic_DNA"/>
</dbReference>
<evidence type="ECO:0000256" key="1">
    <source>
        <dbReference type="ARBA" id="ARBA00004271"/>
    </source>
</evidence>
<dbReference type="PRINTS" id="PR00325">
    <property type="entry name" value="GERMIN"/>
</dbReference>
<comment type="similarity">
    <text evidence="2">Belongs to the germin family.</text>
</comment>
<dbReference type="InterPro" id="IPR014710">
    <property type="entry name" value="RmlC-like_jellyroll"/>
</dbReference>
<evidence type="ECO:0000256" key="5">
    <source>
        <dbReference type="ARBA" id="ARBA00022723"/>
    </source>
</evidence>
<dbReference type="Pfam" id="PF00190">
    <property type="entry name" value="Cupin_1"/>
    <property type="match status" value="1"/>
</dbReference>
<dbReference type="PANTHER" id="PTHR31238">
    <property type="entry name" value="GERMIN-LIKE PROTEIN SUBFAMILY 3 MEMBER 3"/>
    <property type="match status" value="1"/>
</dbReference>
<dbReference type="CDD" id="cd02241">
    <property type="entry name" value="cupin_OxOx"/>
    <property type="match status" value="1"/>
</dbReference>
<dbReference type="InterPro" id="IPR011051">
    <property type="entry name" value="RmlC_Cupin_sf"/>
</dbReference>
<dbReference type="InterPro" id="IPR006045">
    <property type="entry name" value="Cupin_1"/>
</dbReference>
<accession>A0ABQ5J474</accession>
<evidence type="ECO:0000313" key="8">
    <source>
        <dbReference type="EMBL" id="GJU07219.1"/>
    </source>
</evidence>
<evidence type="ECO:0000256" key="4">
    <source>
        <dbReference type="ARBA" id="ARBA00022525"/>
    </source>
</evidence>
<keyword evidence="6" id="KW-0464">Manganese</keyword>
<dbReference type="SUPFAM" id="SSF51182">
    <property type="entry name" value="RmlC-like cupins"/>
    <property type="match status" value="1"/>
</dbReference>
<evidence type="ECO:0000256" key="2">
    <source>
        <dbReference type="ARBA" id="ARBA00007456"/>
    </source>
</evidence>
<reference evidence="8" key="1">
    <citation type="journal article" date="2022" name="Int. J. Mol. Sci.">
        <title>Draft Genome of Tanacetum Coccineum: Genomic Comparison of Closely Related Tanacetum-Family Plants.</title>
        <authorList>
            <person name="Yamashiro T."/>
            <person name="Shiraishi A."/>
            <person name="Nakayama K."/>
            <person name="Satake H."/>
        </authorList>
    </citation>
    <scope>NUCLEOTIDE SEQUENCE</scope>
</reference>
<keyword evidence="4" id="KW-0964">Secreted</keyword>
<keyword evidence="5" id="KW-0479">Metal-binding</keyword>
<evidence type="ECO:0000259" key="7">
    <source>
        <dbReference type="SMART" id="SM00835"/>
    </source>
</evidence>
<dbReference type="SMART" id="SM00835">
    <property type="entry name" value="Cupin_1"/>
    <property type="match status" value="1"/>
</dbReference>
<keyword evidence="9" id="KW-1185">Reference proteome</keyword>
<reference evidence="8" key="2">
    <citation type="submission" date="2022-01" db="EMBL/GenBank/DDBJ databases">
        <authorList>
            <person name="Yamashiro T."/>
            <person name="Shiraishi A."/>
            <person name="Satake H."/>
            <person name="Nakayama K."/>
        </authorList>
    </citation>
    <scope>NUCLEOTIDE SEQUENCE</scope>
</reference>
<evidence type="ECO:0000256" key="6">
    <source>
        <dbReference type="ARBA" id="ARBA00023211"/>
    </source>
</evidence>
<evidence type="ECO:0000313" key="9">
    <source>
        <dbReference type="Proteomes" id="UP001151760"/>
    </source>
</evidence>
<sequence>MVTADDFLFKGIRGMGSTTNAVGSNVTIVNVKVFPGLNTLGISFVRIDYAPRGLHGPYYHPRATEVLTVIEGSLQVGFITTDPDNKLFTKRLEKGDIFILPEALIHFQQNVGNGYVVALSSLSSQNAGAVTIPNAVFGSNPDISDDTLAKAFQMALPAQNINHSAFKSMFEREKLSGSNFNDWFHSLKLVLRVEKKLNVIEQPLPPAPITGSTIEAFEEWNKIYDVHNEVECLMLGSMTPELHRQFENSSPYDMLQKLKSMFEKQVGFERNNWNILVMSYRKKLVMFEKQAGFKMKGYVEQLEHLGYVLLQEISVSLILNDLTSDFAGFVRNYNIHNMGKTIGELHALVIGYDKGLPKMASTSQVELVFLDQRSVHILLCCIMWMSSVLGALADSDAVSWICSSSSCGGVCIGLGGGRARISCFKDGGSVKSLSVNSGTTSFTSLVSMFA</sequence>
<dbReference type="Gene3D" id="2.60.120.10">
    <property type="entry name" value="Jelly Rolls"/>
    <property type="match status" value="1"/>
</dbReference>
<comment type="subcellular location">
    <subcellularLocation>
        <location evidence="1">Secreted</location>
        <location evidence="1">Extracellular space</location>
        <location evidence="1">Apoplast</location>
    </subcellularLocation>
</comment>
<dbReference type="Proteomes" id="UP001151760">
    <property type="component" value="Unassembled WGS sequence"/>
</dbReference>
<name>A0ABQ5J474_9ASTR</name>
<keyword evidence="3" id="KW-0052">Apoplast</keyword>
<evidence type="ECO:0000256" key="3">
    <source>
        <dbReference type="ARBA" id="ARBA00022523"/>
    </source>
</evidence>